<dbReference type="PANTHER" id="PTHR35371:SF1">
    <property type="entry name" value="BLR7753 PROTEIN"/>
    <property type="match status" value="1"/>
</dbReference>
<comment type="caution">
    <text evidence="6">The sequence shown here is derived from an EMBL/GenBank/DDBJ whole genome shotgun (WGS) entry which is preliminary data.</text>
</comment>
<reference evidence="6 7" key="1">
    <citation type="submission" date="2023-08" db="EMBL/GenBank/DDBJ databases">
        <title>Black Yeasts Isolated from many extreme environments.</title>
        <authorList>
            <person name="Coleine C."/>
            <person name="Stajich J.E."/>
            <person name="Selbmann L."/>
        </authorList>
    </citation>
    <scope>NUCLEOTIDE SEQUENCE [LARGE SCALE GENOMIC DNA]</scope>
    <source>
        <strain evidence="6 7">CCFEE 5885</strain>
    </source>
</reference>
<dbReference type="Proteomes" id="UP001345013">
    <property type="component" value="Unassembled WGS sequence"/>
</dbReference>
<keyword evidence="7" id="KW-1185">Reference proteome</keyword>
<proteinExistence type="predicted"/>
<evidence type="ECO:0000313" key="6">
    <source>
        <dbReference type="EMBL" id="KAK5098610.1"/>
    </source>
</evidence>
<protein>
    <submittedName>
        <fullName evidence="6">Uncharacterized protein</fullName>
    </submittedName>
</protein>
<evidence type="ECO:0000256" key="3">
    <source>
        <dbReference type="ARBA" id="ARBA00022989"/>
    </source>
</evidence>
<evidence type="ECO:0000256" key="1">
    <source>
        <dbReference type="ARBA" id="ARBA00004370"/>
    </source>
</evidence>
<dbReference type="PANTHER" id="PTHR35371">
    <property type="entry name" value="INNER MEMBRANE PROTEIN"/>
    <property type="match status" value="1"/>
</dbReference>
<evidence type="ECO:0000256" key="2">
    <source>
        <dbReference type="ARBA" id="ARBA00022692"/>
    </source>
</evidence>
<organism evidence="6 7">
    <name type="scientific">Lithohypha guttulata</name>
    <dbReference type="NCBI Taxonomy" id="1690604"/>
    <lineage>
        <taxon>Eukaryota</taxon>
        <taxon>Fungi</taxon>
        <taxon>Dikarya</taxon>
        <taxon>Ascomycota</taxon>
        <taxon>Pezizomycotina</taxon>
        <taxon>Eurotiomycetes</taxon>
        <taxon>Chaetothyriomycetidae</taxon>
        <taxon>Chaetothyriales</taxon>
        <taxon>Trichomeriaceae</taxon>
        <taxon>Lithohypha</taxon>
    </lineage>
</organism>
<comment type="subcellular location">
    <subcellularLocation>
        <location evidence="1">Membrane</location>
    </subcellularLocation>
</comment>
<dbReference type="SUPFAM" id="SSF161084">
    <property type="entry name" value="MAPEG domain-like"/>
    <property type="match status" value="1"/>
</dbReference>
<sequence length="168" mass="18510">MSPHNTSSTRPQTNYSLLSIPLTYALAFPPYLYQFGRGMTASSYAATNVLPRTNLEFLRDKIPEGTWQSLVRARGAHLNALEGFPLFAGAMLAGNYAKLSTSDLNFAAAEYIGARIVYTALYMTTQSEAVSYLRTGAYTWSLAAPLWILWKAGVKIRDQDAKGDEKAL</sequence>
<keyword evidence="2 5" id="KW-0812">Transmembrane</keyword>
<feature type="transmembrane region" description="Helical" evidence="5">
    <location>
        <begin position="15"/>
        <end position="33"/>
    </location>
</feature>
<dbReference type="Gene3D" id="1.20.120.550">
    <property type="entry name" value="Membrane associated eicosanoid/glutathione metabolism-like domain"/>
    <property type="match status" value="1"/>
</dbReference>
<dbReference type="InterPro" id="IPR001129">
    <property type="entry name" value="Membr-assoc_MAPEG"/>
</dbReference>
<keyword evidence="3 5" id="KW-1133">Transmembrane helix</keyword>
<gene>
    <name evidence="6" type="ORF">LTR24_001715</name>
</gene>
<dbReference type="InterPro" id="IPR023352">
    <property type="entry name" value="MAPEG-like_dom_sf"/>
</dbReference>
<keyword evidence="4 5" id="KW-0472">Membrane</keyword>
<evidence type="ECO:0000256" key="5">
    <source>
        <dbReference type="SAM" id="Phobius"/>
    </source>
</evidence>
<evidence type="ECO:0000256" key="4">
    <source>
        <dbReference type="ARBA" id="ARBA00023136"/>
    </source>
</evidence>
<evidence type="ECO:0000313" key="7">
    <source>
        <dbReference type="Proteomes" id="UP001345013"/>
    </source>
</evidence>
<dbReference type="EMBL" id="JAVRRG010000013">
    <property type="protein sequence ID" value="KAK5098610.1"/>
    <property type="molecule type" value="Genomic_DNA"/>
</dbReference>
<dbReference type="Pfam" id="PF01124">
    <property type="entry name" value="MAPEG"/>
    <property type="match status" value="1"/>
</dbReference>
<name>A0ABR0KJU7_9EURO</name>
<accession>A0ABR0KJU7</accession>